<evidence type="ECO:0000313" key="1">
    <source>
        <dbReference type="EMBL" id="KAK7464583.1"/>
    </source>
</evidence>
<name>A0ABD0J7K1_9CAEN</name>
<protein>
    <submittedName>
        <fullName evidence="1">Uncharacterized protein</fullName>
    </submittedName>
</protein>
<reference evidence="1 2" key="1">
    <citation type="journal article" date="2023" name="Sci. Data">
        <title>Genome assembly of the Korean intertidal mud-creeper Batillaria attramentaria.</title>
        <authorList>
            <person name="Patra A.K."/>
            <person name="Ho P.T."/>
            <person name="Jun S."/>
            <person name="Lee S.J."/>
            <person name="Kim Y."/>
            <person name="Won Y.J."/>
        </authorList>
    </citation>
    <scope>NUCLEOTIDE SEQUENCE [LARGE SCALE GENOMIC DNA]</scope>
    <source>
        <strain evidence="1">Wonlab-2016</strain>
    </source>
</reference>
<evidence type="ECO:0000313" key="2">
    <source>
        <dbReference type="Proteomes" id="UP001519460"/>
    </source>
</evidence>
<feature type="non-terminal residue" evidence="1">
    <location>
        <position position="60"/>
    </location>
</feature>
<dbReference type="EMBL" id="JACVVK020000584">
    <property type="protein sequence ID" value="KAK7464583.1"/>
    <property type="molecule type" value="Genomic_DNA"/>
</dbReference>
<comment type="caution">
    <text evidence="1">The sequence shown here is derived from an EMBL/GenBank/DDBJ whole genome shotgun (WGS) entry which is preliminary data.</text>
</comment>
<gene>
    <name evidence="1" type="ORF">BaRGS_00037862</name>
</gene>
<keyword evidence="2" id="KW-1185">Reference proteome</keyword>
<sequence>MGPTGVANWDASNWGRYWDASCWHRASGASNSDLGIWLRVGPSSRNESDWNRHIGTSPFE</sequence>
<dbReference type="AlphaFoldDB" id="A0ABD0J7K1"/>
<organism evidence="1 2">
    <name type="scientific">Batillaria attramentaria</name>
    <dbReference type="NCBI Taxonomy" id="370345"/>
    <lineage>
        <taxon>Eukaryota</taxon>
        <taxon>Metazoa</taxon>
        <taxon>Spiralia</taxon>
        <taxon>Lophotrochozoa</taxon>
        <taxon>Mollusca</taxon>
        <taxon>Gastropoda</taxon>
        <taxon>Caenogastropoda</taxon>
        <taxon>Sorbeoconcha</taxon>
        <taxon>Cerithioidea</taxon>
        <taxon>Batillariidae</taxon>
        <taxon>Batillaria</taxon>
    </lineage>
</organism>
<dbReference type="Proteomes" id="UP001519460">
    <property type="component" value="Unassembled WGS sequence"/>
</dbReference>
<proteinExistence type="predicted"/>
<accession>A0ABD0J7K1</accession>